<evidence type="ECO:0000313" key="2">
    <source>
        <dbReference type="Proteomes" id="UP000294743"/>
    </source>
</evidence>
<proteinExistence type="predicted"/>
<reference evidence="1 2" key="1">
    <citation type="submission" date="2019-03" db="EMBL/GenBank/DDBJ databases">
        <title>Genomic Encyclopedia of Type Strains, Phase IV (KMG-IV): sequencing the most valuable type-strain genomes for metagenomic binning, comparative biology and taxonomic classification.</title>
        <authorList>
            <person name="Goeker M."/>
        </authorList>
    </citation>
    <scope>NUCLEOTIDE SEQUENCE [LARGE SCALE GENOMIC DNA]</scope>
    <source>
        <strain evidence="1 2">DSM 28867</strain>
    </source>
</reference>
<sequence length="108" mass="11941">MLLNLWYSIEKRRGVEYMEEQKQITNYDNLELLDMNPKETKSKLANIELSEDTLVRASLLGAGALLVVGGALLHKKYPVVGGISIASGLGCVATEVARTVIKKQEHKE</sequence>
<accession>A0A4R7ZI68</accession>
<dbReference type="Proteomes" id="UP000294743">
    <property type="component" value="Unassembled WGS sequence"/>
</dbReference>
<organism evidence="1 2">
    <name type="scientific">Breznakia blatticola</name>
    <dbReference type="NCBI Taxonomy" id="1754012"/>
    <lineage>
        <taxon>Bacteria</taxon>
        <taxon>Bacillati</taxon>
        <taxon>Bacillota</taxon>
        <taxon>Erysipelotrichia</taxon>
        <taxon>Erysipelotrichales</taxon>
        <taxon>Erysipelotrichaceae</taxon>
        <taxon>Breznakia</taxon>
    </lineage>
</organism>
<dbReference type="EMBL" id="SODD01000028">
    <property type="protein sequence ID" value="TDW16111.1"/>
    <property type="molecule type" value="Genomic_DNA"/>
</dbReference>
<comment type="caution">
    <text evidence="1">The sequence shown here is derived from an EMBL/GenBank/DDBJ whole genome shotgun (WGS) entry which is preliminary data.</text>
</comment>
<dbReference type="AlphaFoldDB" id="A0A4R7ZI68"/>
<keyword evidence="2" id="KW-1185">Reference proteome</keyword>
<gene>
    <name evidence="1" type="ORF">EDD63_1289</name>
</gene>
<name>A0A4R7ZI68_9FIRM</name>
<protein>
    <submittedName>
        <fullName evidence="1">Uncharacterized protein</fullName>
    </submittedName>
</protein>
<evidence type="ECO:0000313" key="1">
    <source>
        <dbReference type="EMBL" id="TDW16111.1"/>
    </source>
</evidence>